<dbReference type="Pfam" id="PF12609">
    <property type="entry name" value="DUF3774"/>
    <property type="match status" value="1"/>
</dbReference>
<dbReference type="Proteomes" id="UP001472677">
    <property type="component" value="Unassembled WGS sequence"/>
</dbReference>
<dbReference type="PANTHER" id="PTHR33090">
    <property type="entry name" value="DUF3774 DOMAIN PROTEIN-RELATED"/>
    <property type="match status" value="1"/>
</dbReference>
<comment type="caution">
    <text evidence="1">The sequence shown here is derived from an EMBL/GenBank/DDBJ whole genome shotgun (WGS) entry which is preliminary data.</text>
</comment>
<protein>
    <submittedName>
        <fullName evidence="1">Uncharacterized protein</fullName>
    </submittedName>
</protein>
<evidence type="ECO:0000313" key="2">
    <source>
        <dbReference type="Proteomes" id="UP001472677"/>
    </source>
</evidence>
<keyword evidence="2" id="KW-1185">Reference proteome</keyword>
<organism evidence="1 2">
    <name type="scientific">Hibiscus sabdariffa</name>
    <name type="common">roselle</name>
    <dbReference type="NCBI Taxonomy" id="183260"/>
    <lineage>
        <taxon>Eukaryota</taxon>
        <taxon>Viridiplantae</taxon>
        <taxon>Streptophyta</taxon>
        <taxon>Embryophyta</taxon>
        <taxon>Tracheophyta</taxon>
        <taxon>Spermatophyta</taxon>
        <taxon>Magnoliopsida</taxon>
        <taxon>eudicotyledons</taxon>
        <taxon>Gunneridae</taxon>
        <taxon>Pentapetalae</taxon>
        <taxon>rosids</taxon>
        <taxon>malvids</taxon>
        <taxon>Malvales</taxon>
        <taxon>Malvaceae</taxon>
        <taxon>Malvoideae</taxon>
        <taxon>Hibiscus</taxon>
    </lineage>
</organism>
<dbReference type="InterPro" id="IPR022251">
    <property type="entry name" value="DUF3774_wound-induced"/>
</dbReference>
<evidence type="ECO:0000313" key="1">
    <source>
        <dbReference type="EMBL" id="KAK8501872.1"/>
    </source>
</evidence>
<sequence length="153" mass="17023">MPTRIRFSPSFSCLFPGLSQPPQGHSRLFSSKQSPLQPLYIIKAPSSAINSPQTSEKKREEICVFMSLRYASRLFYQSGMRAVQLMKDHASKCEANLRSLKDSASASSSSSSKQARRLSNTVDLKAAASKNDRLKQAEESLRTVMFLSCWGPN</sequence>
<proteinExistence type="predicted"/>
<dbReference type="EMBL" id="JBBPBM010000179">
    <property type="protein sequence ID" value="KAK8501872.1"/>
    <property type="molecule type" value="Genomic_DNA"/>
</dbReference>
<reference evidence="1 2" key="1">
    <citation type="journal article" date="2024" name="G3 (Bethesda)">
        <title>Genome assembly of Hibiscus sabdariffa L. provides insights into metabolisms of medicinal natural products.</title>
        <authorList>
            <person name="Kim T."/>
        </authorList>
    </citation>
    <scope>NUCLEOTIDE SEQUENCE [LARGE SCALE GENOMIC DNA]</scope>
    <source>
        <strain evidence="1">TK-2024</strain>
        <tissue evidence="1">Old leaves</tissue>
    </source>
</reference>
<accession>A0ABR2B4V3</accession>
<name>A0ABR2B4V3_9ROSI</name>
<gene>
    <name evidence="1" type="ORF">V6N12_019614</name>
</gene>